<feature type="non-terminal residue" evidence="10">
    <location>
        <position position="239"/>
    </location>
</feature>
<keyword evidence="2 7" id="KW-0813">Transport</keyword>
<dbReference type="InterPro" id="IPR035906">
    <property type="entry name" value="MetI-like_sf"/>
</dbReference>
<feature type="transmembrane region" description="Helical" evidence="7">
    <location>
        <begin position="176"/>
        <end position="202"/>
    </location>
</feature>
<feature type="transmembrane region" description="Helical" evidence="7">
    <location>
        <begin position="21"/>
        <end position="42"/>
    </location>
</feature>
<dbReference type="InterPro" id="IPR000515">
    <property type="entry name" value="MetI-like"/>
</dbReference>
<comment type="similarity">
    <text evidence="7">Belongs to the binding-protein-dependent transport system permease family.</text>
</comment>
<feature type="transmembrane region" description="Helical" evidence="7">
    <location>
        <begin position="214"/>
        <end position="237"/>
    </location>
</feature>
<gene>
    <name evidence="9" type="ORF">XD86_0557</name>
    <name evidence="10" type="ORF">XE02_1540</name>
</gene>
<dbReference type="AlphaFoldDB" id="A0A117M5H2"/>
<dbReference type="Gene3D" id="1.10.3720.10">
    <property type="entry name" value="MetI-like"/>
    <property type="match status" value="1"/>
</dbReference>
<dbReference type="GO" id="GO:0055085">
    <property type="term" value="P:transmembrane transport"/>
    <property type="evidence" value="ECO:0007669"/>
    <property type="project" value="InterPro"/>
</dbReference>
<comment type="caution">
    <text evidence="10">The sequence shown here is derived from an EMBL/GenBank/DDBJ whole genome shotgun (WGS) entry which is preliminary data.</text>
</comment>
<keyword evidence="3" id="KW-1003">Cell membrane</keyword>
<keyword evidence="6 7" id="KW-0472">Membrane</keyword>
<dbReference type="PANTHER" id="PTHR43163">
    <property type="entry name" value="DIPEPTIDE TRANSPORT SYSTEM PERMEASE PROTEIN DPPB-RELATED"/>
    <property type="match status" value="1"/>
</dbReference>
<dbReference type="EMBL" id="LGGW01000214">
    <property type="protein sequence ID" value="KUK85447.1"/>
    <property type="molecule type" value="Genomic_DNA"/>
</dbReference>
<comment type="subcellular location">
    <subcellularLocation>
        <location evidence="1 7">Cell membrane</location>
        <topology evidence="1 7">Multi-pass membrane protein</topology>
    </subcellularLocation>
</comment>
<evidence type="ECO:0000256" key="1">
    <source>
        <dbReference type="ARBA" id="ARBA00004651"/>
    </source>
</evidence>
<dbReference type="CDD" id="cd06261">
    <property type="entry name" value="TM_PBP2"/>
    <property type="match status" value="1"/>
</dbReference>
<evidence type="ECO:0000313" key="12">
    <source>
        <dbReference type="Proteomes" id="UP000055014"/>
    </source>
</evidence>
<reference evidence="10" key="1">
    <citation type="journal article" date="2015" name="MBio">
        <title>Genome-resolved metagenomic analysis reveals roles for candidate phyla and other microbial community members in biogeochemical transformations in oil reservoirs.</title>
        <authorList>
            <person name="Hu P."/>
            <person name="Tom L."/>
            <person name="Singh A."/>
            <person name="Thomas B.C."/>
            <person name="Baker B.J."/>
            <person name="Piceno Y.M."/>
            <person name="Andersen G.L."/>
            <person name="Banfield J.F."/>
        </authorList>
    </citation>
    <scope>NUCLEOTIDE SEQUENCE [LARGE SCALE GENOMIC DNA]</scope>
    <source>
        <strain evidence="9">46_47</strain>
        <strain evidence="10">46_70</strain>
    </source>
</reference>
<dbReference type="PROSITE" id="PS50928">
    <property type="entry name" value="ABC_TM1"/>
    <property type="match status" value="1"/>
</dbReference>
<evidence type="ECO:0000313" key="10">
    <source>
        <dbReference type="EMBL" id="KUK85447.1"/>
    </source>
</evidence>
<dbReference type="Pfam" id="PF00528">
    <property type="entry name" value="BPD_transp_1"/>
    <property type="match status" value="1"/>
</dbReference>
<dbReference type="EMBL" id="LGGH01000063">
    <property type="protein sequence ID" value="KUK67841.1"/>
    <property type="molecule type" value="Genomic_DNA"/>
</dbReference>
<keyword evidence="5 7" id="KW-1133">Transmembrane helix</keyword>
<evidence type="ECO:0000256" key="3">
    <source>
        <dbReference type="ARBA" id="ARBA00022475"/>
    </source>
</evidence>
<evidence type="ECO:0000313" key="9">
    <source>
        <dbReference type="EMBL" id="KUK67841.1"/>
    </source>
</evidence>
<dbReference type="PANTHER" id="PTHR43163:SF6">
    <property type="entry name" value="DIPEPTIDE TRANSPORT SYSTEM PERMEASE PROTEIN DPPB-RELATED"/>
    <property type="match status" value="1"/>
</dbReference>
<evidence type="ECO:0000313" key="11">
    <source>
        <dbReference type="Proteomes" id="UP000054260"/>
    </source>
</evidence>
<keyword evidence="4 7" id="KW-0812">Transmembrane</keyword>
<reference evidence="11 12" key="2">
    <citation type="journal article" date="2015" name="MBio">
        <title>Genome-Resolved Metagenomic Analysis Reveals Roles for Candidate Phyla and Other Microbial Community Members in Biogeochemical Transformations in Oil Reservoirs.</title>
        <authorList>
            <person name="Hu P."/>
            <person name="Tom L."/>
            <person name="Singh A."/>
            <person name="Thomas B.C."/>
            <person name="Baker B.J."/>
            <person name="Piceno Y.M."/>
            <person name="Andersen G.L."/>
            <person name="Banfield J.F."/>
        </authorList>
    </citation>
    <scope>NUCLEOTIDE SEQUENCE [LARGE SCALE GENOMIC DNA]</scope>
</reference>
<dbReference type="Proteomes" id="UP000055014">
    <property type="component" value="Unassembled WGS sequence"/>
</dbReference>
<dbReference type="SUPFAM" id="SSF161098">
    <property type="entry name" value="MetI-like"/>
    <property type="match status" value="1"/>
</dbReference>
<dbReference type="GO" id="GO:0005886">
    <property type="term" value="C:plasma membrane"/>
    <property type="evidence" value="ECO:0007669"/>
    <property type="project" value="UniProtKB-SubCell"/>
</dbReference>
<sequence>MTASSSVSEAIISRFPASLELLVLALIPIVMVGSRLGIRAAMHPDGVADSVFGFFSIVGWATPDYIMALLILVGSFSAFGWLPIGSLSVALIKDWNSYTNSLIIDSILNLRFDILLSQLANLAQPVLTLFLVHSAYVFQISRATALDVKKRDFVRAARSRGVSERTIMLKHVRKNVLIPVVTVGGELFASLFTGLAFVETIFARPGIGRLLTDAAISVEVLTLSGCVLLIAAMMIIVNI</sequence>
<evidence type="ECO:0000256" key="2">
    <source>
        <dbReference type="ARBA" id="ARBA00022448"/>
    </source>
</evidence>
<evidence type="ECO:0000256" key="7">
    <source>
        <dbReference type="RuleBase" id="RU363032"/>
    </source>
</evidence>
<protein>
    <submittedName>
        <fullName evidence="10">ABC-type dipeptide/oligopeptide/nickel transport system, permease component</fullName>
    </submittedName>
</protein>
<evidence type="ECO:0000259" key="8">
    <source>
        <dbReference type="PROSITE" id="PS50928"/>
    </source>
</evidence>
<accession>A0A117M5H2</accession>
<feature type="transmembrane region" description="Helical" evidence="7">
    <location>
        <begin position="65"/>
        <end position="92"/>
    </location>
</feature>
<name>A0A117M5H2_9BACT</name>
<proteinExistence type="inferred from homology"/>
<evidence type="ECO:0000256" key="4">
    <source>
        <dbReference type="ARBA" id="ARBA00022692"/>
    </source>
</evidence>
<evidence type="ECO:0000256" key="5">
    <source>
        <dbReference type="ARBA" id="ARBA00022989"/>
    </source>
</evidence>
<feature type="domain" description="ABC transmembrane type-1" evidence="8">
    <location>
        <begin position="15"/>
        <end position="239"/>
    </location>
</feature>
<organism evidence="10 12">
    <name type="scientific">Mesotoga infera</name>
    <dbReference type="NCBI Taxonomy" id="1236046"/>
    <lineage>
        <taxon>Bacteria</taxon>
        <taxon>Thermotogati</taxon>
        <taxon>Thermotogota</taxon>
        <taxon>Thermotogae</taxon>
        <taxon>Kosmotogales</taxon>
        <taxon>Kosmotogaceae</taxon>
        <taxon>Mesotoga</taxon>
    </lineage>
</organism>
<evidence type="ECO:0000256" key="6">
    <source>
        <dbReference type="ARBA" id="ARBA00023136"/>
    </source>
</evidence>
<dbReference type="Proteomes" id="UP000054260">
    <property type="component" value="Unassembled WGS sequence"/>
</dbReference>